<dbReference type="RefSeq" id="WP_061173726.1">
    <property type="nucleotide sequence ID" value="NZ_FCOE02000003.1"/>
</dbReference>
<feature type="signal peptide" evidence="1">
    <location>
        <begin position="1"/>
        <end position="20"/>
    </location>
</feature>
<accession>A0A157ZRI0</accession>
<gene>
    <name evidence="2" type="ORF">AWB80_01178</name>
</gene>
<sequence length="107" mass="10464">MNKIIAVAVATCFSVGIACAQTSAPAAATAKPTPIAAGSSCETQAIDKNGKPLAGAAKTSFIKKCEAGNKSNVSTACASKAVGKDGKPLAGAAKSSFMKKCEADAGK</sequence>
<keyword evidence="1" id="KW-0732">Signal</keyword>
<comment type="caution">
    <text evidence="2">The sequence shown here is derived from an EMBL/GenBank/DDBJ whole genome shotgun (WGS) entry which is preliminary data.</text>
</comment>
<evidence type="ECO:0000313" key="2">
    <source>
        <dbReference type="EMBL" id="SAK48069.1"/>
    </source>
</evidence>
<dbReference type="EMBL" id="FCOE02000003">
    <property type="protein sequence ID" value="SAK48069.1"/>
    <property type="molecule type" value="Genomic_DNA"/>
</dbReference>
<dbReference type="STRING" id="1777141.AWB80_01178"/>
<name>A0A157ZRI0_9BURK</name>
<protein>
    <recommendedName>
        <fullName evidence="4">Phosphate starvation-inducible protein PsiF</fullName>
    </recommendedName>
</protein>
<evidence type="ECO:0000256" key="1">
    <source>
        <dbReference type="SAM" id="SignalP"/>
    </source>
</evidence>
<dbReference type="AlphaFoldDB" id="A0A157ZRI0"/>
<evidence type="ECO:0000313" key="3">
    <source>
        <dbReference type="Proteomes" id="UP000054911"/>
    </source>
</evidence>
<dbReference type="Proteomes" id="UP000054911">
    <property type="component" value="Unassembled WGS sequence"/>
</dbReference>
<evidence type="ECO:0008006" key="4">
    <source>
        <dbReference type="Google" id="ProtNLM"/>
    </source>
</evidence>
<dbReference type="OrthoDB" id="8592152at2"/>
<dbReference type="PROSITE" id="PS51257">
    <property type="entry name" value="PROKAR_LIPOPROTEIN"/>
    <property type="match status" value="1"/>
</dbReference>
<keyword evidence="3" id="KW-1185">Reference proteome</keyword>
<reference evidence="2" key="1">
    <citation type="submission" date="2016-01" db="EMBL/GenBank/DDBJ databases">
        <authorList>
            <person name="Peeters C."/>
        </authorList>
    </citation>
    <scope>NUCLEOTIDE SEQUENCE [LARGE SCALE GENOMIC DNA]</scope>
    <source>
        <strain evidence="2">LMG 29323</strain>
    </source>
</reference>
<organism evidence="2 3">
    <name type="scientific">Caballeronia pedi</name>
    <dbReference type="NCBI Taxonomy" id="1777141"/>
    <lineage>
        <taxon>Bacteria</taxon>
        <taxon>Pseudomonadati</taxon>
        <taxon>Pseudomonadota</taxon>
        <taxon>Betaproteobacteria</taxon>
        <taxon>Burkholderiales</taxon>
        <taxon>Burkholderiaceae</taxon>
        <taxon>Caballeronia</taxon>
    </lineage>
</organism>
<feature type="chain" id="PRO_5007619619" description="Phosphate starvation-inducible protein PsiF" evidence="1">
    <location>
        <begin position="21"/>
        <end position="107"/>
    </location>
</feature>
<proteinExistence type="predicted"/>